<evidence type="ECO:0000313" key="3">
    <source>
        <dbReference type="Proteomes" id="UP001280581"/>
    </source>
</evidence>
<feature type="compositionally biased region" description="Basic and acidic residues" evidence="1">
    <location>
        <begin position="26"/>
        <end position="39"/>
    </location>
</feature>
<dbReference type="Proteomes" id="UP001280581">
    <property type="component" value="Unassembled WGS sequence"/>
</dbReference>
<proteinExistence type="predicted"/>
<dbReference type="AlphaFoldDB" id="A0AAN6RE38"/>
<name>A0AAN6RE38_9PLEO</name>
<accession>A0AAN6RE38</accession>
<organism evidence="2 3">
    <name type="scientific">Pseudopithomyces chartarum</name>
    <dbReference type="NCBI Taxonomy" id="1892770"/>
    <lineage>
        <taxon>Eukaryota</taxon>
        <taxon>Fungi</taxon>
        <taxon>Dikarya</taxon>
        <taxon>Ascomycota</taxon>
        <taxon>Pezizomycotina</taxon>
        <taxon>Dothideomycetes</taxon>
        <taxon>Pleosporomycetidae</taxon>
        <taxon>Pleosporales</taxon>
        <taxon>Massarineae</taxon>
        <taxon>Didymosphaeriaceae</taxon>
        <taxon>Pseudopithomyces</taxon>
    </lineage>
</organism>
<reference evidence="2 3" key="1">
    <citation type="submission" date="2021-02" db="EMBL/GenBank/DDBJ databases">
        <title>Genome assembly of Pseudopithomyces chartarum.</title>
        <authorList>
            <person name="Jauregui R."/>
            <person name="Singh J."/>
            <person name="Voisey C."/>
        </authorList>
    </citation>
    <scope>NUCLEOTIDE SEQUENCE [LARGE SCALE GENOMIC DNA]</scope>
    <source>
        <strain evidence="2 3">AGR01</strain>
    </source>
</reference>
<evidence type="ECO:0000313" key="2">
    <source>
        <dbReference type="EMBL" id="KAK3203719.1"/>
    </source>
</evidence>
<sequence length="273" mass="30743">MSDSMSSSYSGPKITTSKSLSPGLEKALKASADRVKPDDSELSPETDLLVGYIGKAISSSVVAQLERATNVTRQHTNNPVYMSTNNMLSVYDMVLDQMRISSPAAVVGVQRTIIVDILDFVQSDNVLTEHFRRNNFSLIPVRLLQVGEALITRVASTRFSDVLTMAVKSAFEQEMNSIPDHRVRQMFDRQRTLYLCEHKMVMSAPVCFFHLMEQNYEFPFDKSKLDANTLPFGTEFGVLPTKAEAAKVFKHELAEFSIKCSICPRYHKFKVVR</sequence>
<gene>
    <name evidence="2" type="ORF">GRF29_106g409337</name>
</gene>
<dbReference type="EMBL" id="WVTA01000010">
    <property type="protein sequence ID" value="KAK3203719.1"/>
    <property type="molecule type" value="Genomic_DNA"/>
</dbReference>
<feature type="compositionally biased region" description="Low complexity" evidence="1">
    <location>
        <begin position="1"/>
        <end position="10"/>
    </location>
</feature>
<keyword evidence="3" id="KW-1185">Reference proteome</keyword>
<comment type="caution">
    <text evidence="2">The sequence shown here is derived from an EMBL/GenBank/DDBJ whole genome shotgun (WGS) entry which is preliminary data.</text>
</comment>
<feature type="region of interest" description="Disordered" evidence="1">
    <location>
        <begin position="1"/>
        <end position="43"/>
    </location>
</feature>
<evidence type="ECO:0000256" key="1">
    <source>
        <dbReference type="SAM" id="MobiDB-lite"/>
    </source>
</evidence>
<protein>
    <submittedName>
        <fullName evidence="2">Uncharacterized protein</fullName>
    </submittedName>
</protein>